<dbReference type="EMBL" id="JBGBPQ010000016">
    <property type="protein sequence ID" value="KAL1508681.1"/>
    <property type="molecule type" value="Genomic_DNA"/>
</dbReference>
<comment type="cofactor">
    <cofactor evidence="1">
        <name>Zn(2+)</name>
        <dbReference type="ChEBI" id="CHEBI:29105"/>
    </cofactor>
</comment>
<accession>A0AB34IX52</accession>
<dbReference type="Proteomes" id="UP001515480">
    <property type="component" value="Unassembled WGS sequence"/>
</dbReference>
<evidence type="ECO:0000256" key="8">
    <source>
        <dbReference type="RuleBase" id="RU004447"/>
    </source>
</evidence>
<dbReference type="PANTHER" id="PTHR43690:SF18">
    <property type="entry name" value="INSULIN-DEGRADING ENZYME-RELATED"/>
    <property type="match status" value="1"/>
</dbReference>
<keyword evidence="7" id="KW-0482">Metalloprotease</keyword>
<evidence type="ECO:0000259" key="10">
    <source>
        <dbReference type="Pfam" id="PF05193"/>
    </source>
</evidence>
<feature type="domain" description="Coenzyme PQQ synthesis protein F-like C-terminal lobe" evidence="12">
    <location>
        <begin position="833"/>
        <end position="932"/>
    </location>
</feature>
<keyword evidence="6" id="KW-0862">Zinc</keyword>
<dbReference type="Pfam" id="PF22456">
    <property type="entry name" value="PqqF-like_C_4"/>
    <property type="match status" value="1"/>
</dbReference>
<dbReference type="InterPro" id="IPR011249">
    <property type="entry name" value="Metalloenz_LuxS/M16"/>
</dbReference>
<feature type="domain" description="Peptidase M16 C-terminal" evidence="10">
    <location>
        <begin position="250"/>
        <end position="435"/>
    </location>
</feature>
<dbReference type="InterPro" id="IPR054734">
    <property type="entry name" value="PqqF-like_C_4"/>
</dbReference>
<keyword evidence="5" id="KW-0378">Hydrolase</keyword>
<keyword evidence="3" id="KW-0645">Protease</keyword>
<dbReference type="InterPro" id="IPR007863">
    <property type="entry name" value="Peptidase_M16_C"/>
</dbReference>
<dbReference type="InterPro" id="IPR001431">
    <property type="entry name" value="Pept_M16_Zn_BS"/>
</dbReference>
<reference evidence="13 14" key="1">
    <citation type="journal article" date="2024" name="Science">
        <title>Giant polyketide synthase enzymes in the biosynthesis of giant marine polyether toxins.</title>
        <authorList>
            <person name="Fallon T.R."/>
            <person name="Shende V.V."/>
            <person name="Wierzbicki I.H."/>
            <person name="Pendleton A.L."/>
            <person name="Watervoot N.F."/>
            <person name="Auber R.P."/>
            <person name="Gonzalez D.J."/>
            <person name="Wisecaver J.H."/>
            <person name="Moore B.S."/>
        </authorList>
    </citation>
    <scope>NUCLEOTIDE SEQUENCE [LARGE SCALE GENOMIC DNA]</scope>
    <source>
        <strain evidence="13 14">12B1</strain>
    </source>
</reference>
<evidence type="ECO:0000256" key="6">
    <source>
        <dbReference type="ARBA" id="ARBA00022833"/>
    </source>
</evidence>
<dbReference type="GO" id="GO:0004222">
    <property type="term" value="F:metalloendopeptidase activity"/>
    <property type="evidence" value="ECO:0007669"/>
    <property type="project" value="InterPro"/>
</dbReference>
<dbReference type="InterPro" id="IPR032632">
    <property type="entry name" value="Peptidase_M16_M"/>
</dbReference>
<evidence type="ECO:0000256" key="2">
    <source>
        <dbReference type="ARBA" id="ARBA00007261"/>
    </source>
</evidence>
<evidence type="ECO:0000256" key="1">
    <source>
        <dbReference type="ARBA" id="ARBA00001947"/>
    </source>
</evidence>
<sequence>MRLPFSPRHARRALLRACAALGSPISWGVVSRREFVATIPAFLGVAASLPARATPEESLASLVGARVIDLESTPLDGRSYRALIFPNGLRCLLASDPSASKAAAAMDVRVGYMSDPPELPGLAHFCEHMLFLGTTAYPKEGDFETFVTSAGGSNNAYTAAEETCYYFDVRAEELEGALRRFSQFFQTPLFTESATAREVDAIDSEHQKNLQSDFWRQDQLLKLRANPTHPYAKFGTGTRQTLRGGDATARAALLAFHERYYQAGQMELVVVGPQRLAELQALTQKLFAAVPGAVRPAASEAYDSLPLPFDAREGKPRLTLMVPVAEQRAFKATWCLPVQDVDEWARTKPEEVWFQLLRNRANGGLLARLRKLGLANSVEPGLEEQTRAFTLLSVSIDLTEKGLTQWREVGDIVFGYLRMLRDGGVPSHVYDEAVAMSEINFKFAEPSSPESFATNFAGQLSFYPPEAWVSGPSLMQPGARSGVEFILQHTAEPESALLTLVGKEFAPQAKEREPIYGTPYGTLPLEKEVAAWRRSGTTGLQPPSPNAFIPTRFALKCDSPPGGQSAARGAVEPALIRRAEGVRLHFVQDCAFRRPKGHAYFLLRSPQFYDSASSAVLSQLFQALASEALVDSTYQAAVAGLGAGVSLSTRGLIVSASGYDQRLPELVGLVAAELRRFPLDKDVFTRRLEVLRQGLQNFKLRQPVSLTSYYRGLVLELPKYTVEELSSACAALTLADLQRFQSGLLAEASAEGLVCGNFDEADALAMLAKLQQALPGRPLPDDASGARAVRKLPAGQPLVQQFVAANPDEANSALEVYFQVGPDRGDDWLQLALLSQILEQPFFGELRTKQQLGYIVQSGVTETEGVRGLSFLVQSTKEPPAQVERRVDSFLAEFRASLASMPEAELQSYREALASQALDVDKRLGQQASRFWGEISQRRYDFGRPWRTAKRVRKVQREELVAFFDRFVAPGTPELRRLSTHVFARRAAPKALEDPSSALEDVYWPASPDQIDVVRGARQEA</sequence>
<organism evidence="13 14">
    <name type="scientific">Prymnesium parvum</name>
    <name type="common">Toxic golden alga</name>
    <dbReference type="NCBI Taxonomy" id="97485"/>
    <lineage>
        <taxon>Eukaryota</taxon>
        <taxon>Haptista</taxon>
        <taxon>Haptophyta</taxon>
        <taxon>Prymnesiophyceae</taxon>
        <taxon>Prymnesiales</taxon>
        <taxon>Prymnesiaceae</taxon>
        <taxon>Prymnesium</taxon>
    </lineage>
</organism>
<dbReference type="FunFam" id="3.30.830.10:FF:000012">
    <property type="entry name" value="Protease 3"/>
    <property type="match status" value="1"/>
</dbReference>
<comment type="caution">
    <text evidence="13">The sequence shown here is derived from an EMBL/GenBank/DDBJ whole genome shotgun (WGS) entry which is preliminary data.</text>
</comment>
<evidence type="ECO:0000256" key="5">
    <source>
        <dbReference type="ARBA" id="ARBA00022801"/>
    </source>
</evidence>
<dbReference type="Pfam" id="PF16187">
    <property type="entry name" value="Peptidase_M16_M"/>
    <property type="match status" value="1"/>
</dbReference>
<comment type="similarity">
    <text evidence="2 8">Belongs to the peptidase M16 family.</text>
</comment>
<gene>
    <name evidence="13" type="ORF">AB1Y20_004776</name>
</gene>
<evidence type="ECO:0000313" key="14">
    <source>
        <dbReference type="Proteomes" id="UP001515480"/>
    </source>
</evidence>
<dbReference type="Pfam" id="PF05193">
    <property type="entry name" value="Peptidase_M16_C"/>
    <property type="match status" value="1"/>
</dbReference>
<name>A0AB34IX52_PRYPA</name>
<dbReference type="GO" id="GO:0046872">
    <property type="term" value="F:metal ion binding"/>
    <property type="evidence" value="ECO:0007669"/>
    <property type="project" value="UniProtKB-KW"/>
</dbReference>
<dbReference type="SUPFAM" id="SSF63411">
    <property type="entry name" value="LuxS/MPP-like metallohydrolase"/>
    <property type="match status" value="4"/>
</dbReference>
<dbReference type="InterPro" id="IPR050626">
    <property type="entry name" value="Peptidase_M16"/>
</dbReference>
<evidence type="ECO:0000259" key="9">
    <source>
        <dbReference type="Pfam" id="PF00675"/>
    </source>
</evidence>
<dbReference type="GO" id="GO:0005737">
    <property type="term" value="C:cytoplasm"/>
    <property type="evidence" value="ECO:0007669"/>
    <property type="project" value="UniProtKB-ARBA"/>
</dbReference>
<protein>
    <recommendedName>
        <fullName evidence="15">Insulysin</fullName>
    </recommendedName>
</protein>
<dbReference type="Pfam" id="PF00675">
    <property type="entry name" value="Peptidase_M16"/>
    <property type="match status" value="1"/>
</dbReference>
<evidence type="ECO:0008006" key="15">
    <source>
        <dbReference type="Google" id="ProtNLM"/>
    </source>
</evidence>
<feature type="domain" description="Peptidase M16 N-terminal" evidence="9">
    <location>
        <begin position="91"/>
        <end position="227"/>
    </location>
</feature>
<evidence type="ECO:0000256" key="4">
    <source>
        <dbReference type="ARBA" id="ARBA00022723"/>
    </source>
</evidence>
<evidence type="ECO:0000256" key="3">
    <source>
        <dbReference type="ARBA" id="ARBA00022670"/>
    </source>
</evidence>
<dbReference type="Gene3D" id="3.30.830.10">
    <property type="entry name" value="Metalloenzyme, LuxS/M16 peptidase-like"/>
    <property type="match status" value="4"/>
</dbReference>
<evidence type="ECO:0000313" key="13">
    <source>
        <dbReference type="EMBL" id="KAL1508681.1"/>
    </source>
</evidence>
<dbReference type="PROSITE" id="PS00143">
    <property type="entry name" value="INSULINASE"/>
    <property type="match status" value="1"/>
</dbReference>
<evidence type="ECO:0000259" key="12">
    <source>
        <dbReference type="Pfam" id="PF22456"/>
    </source>
</evidence>
<keyword evidence="4" id="KW-0479">Metal-binding</keyword>
<evidence type="ECO:0000259" key="11">
    <source>
        <dbReference type="Pfam" id="PF16187"/>
    </source>
</evidence>
<dbReference type="AlphaFoldDB" id="A0AB34IX52"/>
<dbReference type="PANTHER" id="PTHR43690">
    <property type="entry name" value="NARDILYSIN"/>
    <property type="match status" value="1"/>
</dbReference>
<feature type="domain" description="Peptidase M16 middle/third" evidence="11">
    <location>
        <begin position="441"/>
        <end position="726"/>
    </location>
</feature>
<keyword evidence="14" id="KW-1185">Reference proteome</keyword>
<dbReference type="GO" id="GO:0006508">
    <property type="term" value="P:proteolysis"/>
    <property type="evidence" value="ECO:0007669"/>
    <property type="project" value="UniProtKB-KW"/>
</dbReference>
<proteinExistence type="inferred from homology"/>
<dbReference type="InterPro" id="IPR011765">
    <property type="entry name" value="Pept_M16_N"/>
</dbReference>
<evidence type="ECO:0000256" key="7">
    <source>
        <dbReference type="ARBA" id="ARBA00023049"/>
    </source>
</evidence>